<dbReference type="InterPro" id="IPR058776">
    <property type="entry name" value="KhtT-like_N"/>
</dbReference>
<dbReference type="Pfam" id="PF25991">
    <property type="entry name" value="KhtT_N"/>
    <property type="match status" value="1"/>
</dbReference>
<sequence>MDVEETPLPGIGVRRELVLDSGRRVGIVIHRDGETELIVSKLDDPDACLASIPLSVQEAATLGSLLGGPQLVAQLSEEHRELPGIRTMQVPLTRNSPFAGRSLGDAHIRSSTGASIVAIARAGEILPSPAPSEELLAEDVLVIVGTDEGLAAATAILNGS</sequence>
<dbReference type="PANTHER" id="PTHR30445:SF8">
    <property type="entry name" value="K(+)_H(+) ANTIPORTER SUBUNIT KHTT"/>
    <property type="match status" value="1"/>
</dbReference>
<organism evidence="2 3">
    <name type="scientific">Arthrobacter mangrovi</name>
    <dbReference type="NCBI Taxonomy" id="2966350"/>
    <lineage>
        <taxon>Bacteria</taxon>
        <taxon>Bacillati</taxon>
        <taxon>Actinomycetota</taxon>
        <taxon>Actinomycetes</taxon>
        <taxon>Micrococcales</taxon>
        <taxon>Micrococcaceae</taxon>
        <taxon>Arthrobacter</taxon>
    </lineage>
</organism>
<evidence type="ECO:0000313" key="3">
    <source>
        <dbReference type="Proteomes" id="UP001209654"/>
    </source>
</evidence>
<evidence type="ECO:0000313" key="2">
    <source>
        <dbReference type="EMBL" id="GLB69248.1"/>
    </source>
</evidence>
<dbReference type="RefSeq" id="WP_264797335.1">
    <property type="nucleotide sequence ID" value="NZ_BRVS01000028.1"/>
</dbReference>
<proteinExistence type="predicted"/>
<dbReference type="Gene3D" id="3.30.70.1450">
    <property type="entry name" value="Regulator of K+ conductance, C-terminal domain"/>
    <property type="match status" value="1"/>
</dbReference>
<dbReference type="EMBL" id="BRVS01000028">
    <property type="protein sequence ID" value="GLB69248.1"/>
    <property type="molecule type" value="Genomic_DNA"/>
</dbReference>
<name>A0ABQ5MZ76_9MICC</name>
<dbReference type="Pfam" id="PF02080">
    <property type="entry name" value="TrkA_C"/>
    <property type="match status" value="1"/>
</dbReference>
<dbReference type="SUPFAM" id="SSF116726">
    <property type="entry name" value="TrkA C-terminal domain-like"/>
    <property type="match status" value="1"/>
</dbReference>
<evidence type="ECO:0000259" key="1">
    <source>
        <dbReference type="PROSITE" id="PS51202"/>
    </source>
</evidence>
<dbReference type="PIRSF" id="PIRSF005028">
    <property type="entry name" value="KhtT"/>
    <property type="match status" value="1"/>
</dbReference>
<dbReference type="InterPro" id="IPR026278">
    <property type="entry name" value="KhtT"/>
</dbReference>
<comment type="caution">
    <text evidence="2">The sequence shown here is derived from an EMBL/GenBank/DDBJ whole genome shotgun (WGS) entry which is preliminary data.</text>
</comment>
<feature type="domain" description="RCK C-terminal" evidence="1">
    <location>
        <begin position="75"/>
        <end position="159"/>
    </location>
</feature>
<keyword evidence="3" id="KW-1185">Reference proteome</keyword>
<dbReference type="PROSITE" id="PS51202">
    <property type="entry name" value="RCK_C"/>
    <property type="match status" value="1"/>
</dbReference>
<accession>A0ABQ5MZ76</accession>
<dbReference type="InterPro" id="IPR036721">
    <property type="entry name" value="RCK_C_sf"/>
</dbReference>
<protein>
    <submittedName>
        <fullName evidence="2">Potassium transporter TrkA</fullName>
    </submittedName>
</protein>
<dbReference type="InterPro" id="IPR050144">
    <property type="entry name" value="AAE_transporter"/>
</dbReference>
<dbReference type="Proteomes" id="UP001209654">
    <property type="component" value="Unassembled WGS sequence"/>
</dbReference>
<dbReference type="PANTHER" id="PTHR30445">
    <property type="entry name" value="K(+)_H(+) ANTIPORTER SUBUNIT KHTT"/>
    <property type="match status" value="1"/>
</dbReference>
<dbReference type="InterPro" id="IPR006037">
    <property type="entry name" value="RCK_C"/>
</dbReference>
<reference evidence="2 3" key="1">
    <citation type="journal article" date="2023" name="Int. J. Syst. Evol. Microbiol.">
        <title>Arthrobacter mangrovi sp. nov., an actinobacterium isolated from the rhizosphere of a mangrove.</title>
        <authorList>
            <person name="Hamada M."/>
            <person name="Saitou S."/>
            <person name="Enomoto N."/>
            <person name="Nanri K."/>
            <person name="Hidaka K."/>
            <person name="Miura T."/>
            <person name="Tamura T."/>
        </authorList>
    </citation>
    <scope>NUCLEOTIDE SEQUENCE [LARGE SCALE GENOMIC DNA]</scope>
    <source>
        <strain evidence="2 3">NBRC 112813</strain>
    </source>
</reference>
<gene>
    <name evidence="2" type="ORF">AHIS1636_36910</name>
</gene>